<proteinExistence type="inferred from homology"/>
<evidence type="ECO:0000256" key="8">
    <source>
        <dbReference type="SAM" id="MobiDB-lite"/>
    </source>
</evidence>
<evidence type="ECO:0000256" key="6">
    <source>
        <dbReference type="PIRSR" id="PIRSR000429-1"/>
    </source>
</evidence>
<dbReference type="InterPro" id="IPR020615">
    <property type="entry name" value="Thiolase_acyl_enz_int_AS"/>
</dbReference>
<dbReference type="PANTHER" id="PTHR18919:SF156">
    <property type="entry name" value="ACETYL-COA ACETYLTRANSFERASE, MITOCHONDRIAL"/>
    <property type="match status" value="1"/>
</dbReference>
<dbReference type="PROSITE" id="PS00098">
    <property type="entry name" value="THIOLASE_1"/>
    <property type="match status" value="1"/>
</dbReference>
<evidence type="ECO:0000259" key="10">
    <source>
        <dbReference type="Pfam" id="PF02803"/>
    </source>
</evidence>
<feature type="region of interest" description="Disordered" evidence="8">
    <location>
        <begin position="250"/>
        <end position="276"/>
    </location>
</feature>
<dbReference type="Pfam" id="PF00108">
    <property type="entry name" value="Thiolase_N"/>
    <property type="match status" value="1"/>
</dbReference>
<keyword evidence="2 7" id="KW-0808">Transferase</keyword>
<accession>A0ABD3R1Y3</accession>
<dbReference type="Gene3D" id="3.40.47.10">
    <property type="match status" value="1"/>
</dbReference>
<evidence type="ECO:0000256" key="7">
    <source>
        <dbReference type="RuleBase" id="RU003557"/>
    </source>
</evidence>
<dbReference type="FunFam" id="3.40.47.10:FF:000007">
    <property type="entry name" value="acetyl-CoA acetyltransferase, mitochondrial"/>
    <property type="match status" value="1"/>
</dbReference>
<dbReference type="NCBIfam" id="TIGR01930">
    <property type="entry name" value="AcCoA-C-Actrans"/>
    <property type="match status" value="1"/>
</dbReference>
<comment type="caution">
    <text evidence="11">The sequence shown here is derived from an EMBL/GenBank/DDBJ whole genome shotgun (WGS) entry which is preliminary data.</text>
</comment>
<gene>
    <name evidence="11" type="ORF">HJC23_003364</name>
</gene>
<protein>
    <recommendedName>
        <fullName evidence="13">Acetyl-CoA C-acetyltransferase</fullName>
    </recommendedName>
</protein>
<dbReference type="InterPro" id="IPR016039">
    <property type="entry name" value="Thiolase-like"/>
</dbReference>
<dbReference type="PROSITE" id="PS00737">
    <property type="entry name" value="THIOLASE_2"/>
    <property type="match status" value="1"/>
</dbReference>
<dbReference type="SUPFAM" id="SSF53901">
    <property type="entry name" value="Thiolase-like"/>
    <property type="match status" value="2"/>
</dbReference>
<feature type="domain" description="Thiolase N-terminal" evidence="9">
    <location>
        <begin position="41"/>
        <end position="313"/>
    </location>
</feature>
<evidence type="ECO:0008006" key="13">
    <source>
        <dbReference type="Google" id="ProtNLM"/>
    </source>
</evidence>
<evidence type="ECO:0000256" key="5">
    <source>
        <dbReference type="ARBA" id="ARBA00023315"/>
    </source>
</evidence>
<evidence type="ECO:0000313" key="11">
    <source>
        <dbReference type="EMBL" id="KAL3805136.1"/>
    </source>
</evidence>
<comment type="similarity">
    <text evidence="1 7">Belongs to the thiolase-like superfamily. Thiolase family.</text>
</comment>
<feature type="active site" description="Proton acceptor" evidence="6">
    <location>
        <position position="430"/>
    </location>
</feature>
<evidence type="ECO:0000256" key="1">
    <source>
        <dbReference type="ARBA" id="ARBA00010982"/>
    </source>
</evidence>
<feature type="active site" description="Proton acceptor" evidence="6">
    <location>
        <position position="400"/>
    </location>
</feature>
<evidence type="ECO:0000313" key="12">
    <source>
        <dbReference type="Proteomes" id="UP001516023"/>
    </source>
</evidence>
<dbReference type="PIRSF" id="PIRSF000429">
    <property type="entry name" value="Ac-CoA_Ac_transf"/>
    <property type="match status" value="1"/>
</dbReference>
<dbReference type="InterPro" id="IPR020616">
    <property type="entry name" value="Thiolase_N"/>
</dbReference>
<reference evidence="11 12" key="1">
    <citation type="journal article" date="2020" name="G3 (Bethesda)">
        <title>Improved Reference Genome for Cyclotella cryptica CCMP332, a Model for Cell Wall Morphogenesis, Salinity Adaptation, and Lipid Production in Diatoms (Bacillariophyta).</title>
        <authorList>
            <person name="Roberts W.R."/>
            <person name="Downey K.M."/>
            <person name="Ruck E.C."/>
            <person name="Traller J.C."/>
            <person name="Alverson A.J."/>
        </authorList>
    </citation>
    <scope>NUCLEOTIDE SEQUENCE [LARGE SCALE GENOMIC DNA]</scope>
    <source>
        <strain evidence="11 12">CCMP332</strain>
    </source>
</reference>
<evidence type="ECO:0000259" key="9">
    <source>
        <dbReference type="Pfam" id="PF00108"/>
    </source>
</evidence>
<evidence type="ECO:0000256" key="2">
    <source>
        <dbReference type="ARBA" id="ARBA00022679"/>
    </source>
</evidence>
<dbReference type="InterPro" id="IPR020617">
    <property type="entry name" value="Thiolase_C"/>
</dbReference>
<keyword evidence="4" id="KW-0630">Potassium</keyword>
<dbReference type="CDD" id="cd00751">
    <property type="entry name" value="thiolase"/>
    <property type="match status" value="1"/>
</dbReference>
<organism evidence="11 12">
    <name type="scientific">Cyclotella cryptica</name>
    <dbReference type="NCBI Taxonomy" id="29204"/>
    <lineage>
        <taxon>Eukaryota</taxon>
        <taxon>Sar</taxon>
        <taxon>Stramenopiles</taxon>
        <taxon>Ochrophyta</taxon>
        <taxon>Bacillariophyta</taxon>
        <taxon>Coscinodiscophyceae</taxon>
        <taxon>Thalassiosirophycidae</taxon>
        <taxon>Stephanodiscales</taxon>
        <taxon>Stephanodiscaceae</taxon>
        <taxon>Cyclotella</taxon>
    </lineage>
</organism>
<dbReference type="GO" id="GO:0046872">
    <property type="term" value="F:metal ion binding"/>
    <property type="evidence" value="ECO:0007669"/>
    <property type="project" value="UniProtKB-KW"/>
</dbReference>
<feature type="active site" description="Acyl-thioester intermediate" evidence="6">
    <location>
        <position position="128"/>
    </location>
</feature>
<name>A0ABD3R1Y3_9STRA</name>
<dbReference type="Pfam" id="PF02803">
    <property type="entry name" value="Thiolase_C"/>
    <property type="match status" value="1"/>
</dbReference>
<dbReference type="EMBL" id="JABMIG020000004">
    <property type="protein sequence ID" value="KAL3805136.1"/>
    <property type="molecule type" value="Genomic_DNA"/>
</dbReference>
<dbReference type="InterPro" id="IPR002155">
    <property type="entry name" value="Thiolase"/>
</dbReference>
<evidence type="ECO:0000256" key="3">
    <source>
        <dbReference type="ARBA" id="ARBA00022723"/>
    </source>
</evidence>
<dbReference type="PANTHER" id="PTHR18919">
    <property type="entry name" value="ACETYL-COA C-ACYLTRANSFERASE"/>
    <property type="match status" value="1"/>
</dbReference>
<dbReference type="GO" id="GO:0016746">
    <property type="term" value="F:acyltransferase activity"/>
    <property type="evidence" value="ECO:0007669"/>
    <property type="project" value="UniProtKB-KW"/>
</dbReference>
<keyword evidence="3" id="KW-0479">Metal-binding</keyword>
<dbReference type="Proteomes" id="UP001516023">
    <property type="component" value="Unassembled WGS sequence"/>
</dbReference>
<sequence>WCHSGAIIDRLDCQKVGDDQKHHELSQNFRRTITMNKSHAVIVSIARTPIGKFRGSLSHLTAPQLGSIAIRGILSRLGGDGSGGVPKIVEAYMGNVLQAGIGQAPCRQAVLGAGLEQDVVCTTINKVCASGMKSITLAAQTIELGHHKRTHPSTAILAGGMESMSQTPHYLPTSRTGTPLGHSTLIDGIIHDGLWDPYDNIHMGNCAETCAGDYGISREDQDRYAAESYRRAREGMEMGVWEEEIVSVDGPKKKKQSNLDDGQAVVRDDEEPHSVNLDKLPSLRPAFQKDGTVTAGNASSINDGAAALLLMEEREALDMGLTPLARIRGYADAEGPPAQFTTAPSKAVPMAVERAGMALNDVEYHEINEAFSVVAIVNCMLLNLDMARVNVFGGAVAMGHPIGMSGARIVGSLYGVLKRSGASIGCASICNGGGGASAIVLERLN</sequence>
<dbReference type="AlphaFoldDB" id="A0ABD3R1Y3"/>
<evidence type="ECO:0000256" key="4">
    <source>
        <dbReference type="ARBA" id="ARBA00022958"/>
    </source>
</evidence>
<keyword evidence="5 7" id="KW-0012">Acyltransferase</keyword>
<dbReference type="InterPro" id="IPR020613">
    <property type="entry name" value="Thiolase_CS"/>
</dbReference>
<keyword evidence="12" id="KW-1185">Reference proteome</keyword>
<feature type="non-terminal residue" evidence="11">
    <location>
        <position position="1"/>
    </location>
</feature>
<feature type="domain" description="Thiolase C-terminal" evidence="10">
    <location>
        <begin position="321"/>
        <end position="443"/>
    </location>
</feature>